<gene>
    <name evidence="3" type="ORF">D910_08395</name>
    <name evidence="2" type="ORF">YQE_11928</name>
</gene>
<evidence type="ECO:0000256" key="1">
    <source>
        <dbReference type="SAM" id="MobiDB-lite"/>
    </source>
</evidence>
<proteinExistence type="predicted"/>
<dbReference type="EMBL" id="KB741271">
    <property type="protein sequence ID" value="ENN71381.1"/>
    <property type="molecule type" value="Genomic_DNA"/>
</dbReference>
<evidence type="ECO:0000313" key="4">
    <source>
        <dbReference type="Proteomes" id="UP000030742"/>
    </source>
</evidence>
<reference evidence="2 4" key="1">
    <citation type="journal article" date="2013" name="Genome Biol.">
        <title>Draft genome of the mountain pine beetle, Dendroctonus ponderosae Hopkins, a major forest pest.</title>
        <authorList>
            <person name="Keeling C.I."/>
            <person name="Yuen M.M."/>
            <person name="Liao N.Y."/>
            <person name="Docking T.R."/>
            <person name="Chan S.K."/>
            <person name="Taylor G.A."/>
            <person name="Palmquist D.L."/>
            <person name="Jackman S.D."/>
            <person name="Nguyen A."/>
            <person name="Li M."/>
            <person name="Henderson H."/>
            <person name="Janes J.K."/>
            <person name="Zhao Y."/>
            <person name="Pandoh P."/>
            <person name="Moore R."/>
            <person name="Sperling F.A."/>
            <person name="Huber D.P."/>
            <person name="Birol I."/>
            <person name="Jones S.J."/>
            <person name="Bohlmann J."/>
        </authorList>
    </citation>
    <scope>NUCLEOTIDE SEQUENCE</scope>
</reference>
<feature type="region of interest" description="Disordered" evidence="1">
    <location>
        <begin position="1"/>
        <end position="21"/>
    </location>
</feature>
<organism evidence="2">
    <name type="scientific">Dendroctonus ponderosae</name>
    <name type="common">Mountain pine beetle</name>
    <dbReference type="NCBI Taxonomy" id="77166"/>
    <lineage>
        <taxon>Eukaryota</taxon>
        <taxon>Metazoa</taxon>
        <taxon>Ecdysozoa</taxon>
        <taxon>Arthropoda</taxon>
        <taxon>Hexapoda</taxon>
        <taxon>Insecta</taxon>
        <taxon>Pterygota</taxon>
        <taxon>Neoptera</taxon>
        <taxon>Endopterygota</taxon>
        <taxon>Coleoptera</taxon>
        <taxon>Polyphaga</taxon>
        <taxon>Cucujiformia</taxon>
        <taxon>Curculionidae</taxon>
        <taxon>Scolytinae</taxon>
        <taxon>Dendroctonus</taxon>
    </lineage>
</organism>
<dbReference type="AlphaFoldDB" id="N6TSR2"/>
<protein>
    <submittedName>
        <fullName evidence="2">Uncharacterized protein</fullName>
    </submittedName>
</protein>
<evidence type="ECO:0000313" key="2">
    <source>
        <dbReference type="EMBL" id="ENN71381.1"/>
    </source>
</evidence>
<dbReference type="HOGENOM" id="CLU_2608477_0_0_1"/>
<name>N6TSR2_DENPD</name>
<evidence type="ECO:0000313" key="3">
    <source>
        <dbReference type="EMBL" id="ERL91053.1"/>
    </source>
</evidence>
<sequence>MGCFGDRDAGHANEDIRSQKRISDQINRQLAKEKQFIRANRPGSTDLDYIGFTHAFGWCESRQPRLGRRVEVLCKTPPD</sequence>
<dbReference type="Proteomes" id="UP000030742">
    <property type="component" value="Unassembled WGS sequence"/>
</dbReference>
<feature type="non-terminal residue" evidence="2">
    <location>
        <position position="1"/>
    </location>
</feature>
<dbReference type="EMBL" id="KB632272">
    <property type="protein sequence ID" value="ERL91053.1"/>
    <property type="molecule type" value="Genomic_DNA"/>
</dbReference>
<accession>N6TSR2</accession>